<protein>
    <recommendedName>
        <fullName evidence="4">Outer membrane protein assembly factor BamE</fullName>
    </recommendedName>
</protein>
<keyword evidence="4" id="KW-0449">Lipoprotein</keyword>
<accession>A0A975DHK5</accession>
<dbReference type="GO" id="GO:0043165">
    <property type="term" value="P:Gram-negative-bacterium-type cell outer membrane assembly"/>
    <property type="evidence" value="ECO:0007669"/>
    <property type="project" value="UniProtKB-UniRule"/>
</dbReference>
<dbReference type="PANTHER" id="PTHR37482:SF1">
    <property type="entry name" value="OUTER MEMBRANE PROTEIN ASSEMBLY FACTOR BAME"/>
    <property type="match status" value="1"/>
</dbReference>
<evidence type="ECO:0000259" key="5">
    <source>
        <dbReference type="Pfam" id="PF04355"/>
    </source>
</evidence>
<dbReference type="Pfam" id="PF04355">
    <property type="entry name" value="BamE"/>
    <property type="match status" value="1"/>
</dbReference>
<organism evidence="6 7">
    <name type="scientific">Pseudoalteromonas xiamenensis</name>
    <dbReference type="NCBI Taxonomy" id="882626"/>
    <lineage>
        <taxon>Bacteria</taxon>
        <taxon>Pseudomonadati</taxon>
        <taxon>Pseudomonadota</taxon>
        <taxon>Gammaproteobacteria</taxon>
        <taxon>Alteromonadales</taxon>
        <taxon>Pseudoalteromonadaceae</taxon>
        <taxon>Pseudoalteromonas</taxon>
    </lineage>
</organism>
<dbReference type="PANTHER" id="PTHR37482">
    <property type="entry name" value="OUTER MEMBRANE PROTEIN ASSEMBLY FACTOR BAME"/>
    <property type="match status" value="1"/>
</dbReference>
<dbReference type="GO" id="GO:1990063">
    <property type="term" value="C:Bam protein complex"/>
    <property type="evidence" value="ECO:0007669"/>
    <property type="project" value="TreeGrafter"/>
</dbReference>
<comment type="subunit">
    <text evidence="4">Part of the Bam complex.</text>
</comment>
<gene>
    <name evidence="4" type="primary">bamE</name>
    <name evidence="6" type="ORF">J5O05_16310</name>
</gene>
<evidence type="ECO:0000313" key="7">
    <source>
        <dbReference type="Proteomes" id="UP000664904"/>
    </source>
</evidence>
<dbReference type="PROSITE" id="PS51257">
    <property type="entry name" value="PROKAR_LIPOPROTEIN"/>
    <property type="match status" value="1"/>
</dbReference>
<evidence type="ECO:0000256" key="1">
    <source>
        <dbReference type="ARBA" id="ARBA00022729"/>
    </source>
</evidence>
<name>A0A975DHK5_9GAMM</name>
<keyword evidence="7" id="KW-1185">Reference proteome</keyword>
<evidence type="ECO:0000256" key="3">
    <source>
        <dbReference type="ARBA" id="ARBA00023237"/>
    </source>
</evidence>
<dbReference type="GO" id="GO:0051205">
    <property type="term" value="P:protein insertion into membrane"/>
    <property type="evidence" value="ECO:0007669"/>
    <property type="project" value="UniProtKB-UniRule"/>
</dbReference>
<evidence type="ECO:0000256" key="2">
    <source>
        <dbReference type="ARBA" id="ARBA00023136"/>
    </source>
</evidence>
<comment type="similarity">
    <text evidence="4">Belongs to the BamE family.</text>
</comment>
<feature type="domain" description="Outer membrane protein assembly factor BamE" evidence="5">
    <location>
        <begin position="35"/>
        <end position="104"/>
    </location>
</feature>
<keyword evidence="2 4" id="KW-0472">Membrane</keyword>
<dbReference type="KEGG" id="pxi:J5O05_16310"/>
<dbReference type="HAMAP" id="MF_00925">
    <property type="entry name" value="OM_assembly_BamE"/>
    <property type="match status" value="1"/>
</dbReference>
<dbReference type="Proteomes" id="UP000664904">
    <property type="component" value="Chromosome"/>
</dbReference>
<dbReference type="InterPro" id="IPR026592">
    <property type="entry name" value="BamE"/>
</dbReference>
<dbReference type="AlphaFoldDB" id="A0A975DHK5"/>
<proteinExistence type="inferred from homology"/>
<keyword evidence="4" id="KW-0564">Palmitate</keyword>
<sequence>MLSYKTLLARLFSALLIVSLSGCANWVYRINIPQGNYLEQSDIDKLRINMTREQVLFVLGNPVAKDAFGNDSWHYAYTLNLGRDTEERQKLTVYFENDKLTKIEGDFETPKDFNVPLEK</sequence>
<comment type="subcellular location">
    <subcellularLocation>
        <location evidence="4">Cell outer membrane</location>
        <topology evidence="4">Lipid-anchor</topology>
    </subcellularLocation>
</comment>
<dbReference type="GO" id="GO:0030674">
    <property type="term" value="F:protein-macromolecule adaptor activity"/>
    <property type="evidence" value="ECO:0007669"/>
    <property type="project" value="TreeGrafter"/>
</dbReference>
<evidence type="ECO:0000256" key="4">
    <source>
        <dbReference type="HAMAP-Rule" id="MF_00925"/>
    </source>
</evidence>
<keyword evidence="3 4" id="KW-0998">Cell outer membrane</keyword>
<evidence type="ECO:0000313" key="6">
    <source>
        <dbReference type="EMBL" id="QTH71330.1"/>
    </source>
</evidence>
<dbReference type="EMBL" id="CP072133">
    <property type="protein sequence ID" value="QTH71330.1"/>
    <property type="molecule type" value="Genomic_DNA"/>
</dbReference>
<dbReference type="RefSeq" id="WP_208842971.1">
    <property type="nucleotide sequence ID" value="NZ_CP072133.1"/>
</dbReference>
<dbReference type="InterPro" id="IPR037873">
    <property type="entry name" value="BamE-like"/>
</dbReference>
<keyword evidence="1 4" id="KW-0732">Signal</keyword>
<reference evidence="6" key="1">
    <citation type="submission" date="2021-03" db="EMBL/GenBank/DDBJ databases">
        <title>Complete Genome of Pseudoalteromonas xiamenensis STKMTI.2, a new potential marine bacterium producing anti-Vibrio compounds.</title>
        <authorList>
            <person name="Handayani D.P."/>
            <person name="Isnansetyo A."/>
            <person name="Istiqomah I."/>
            <person name="Jumina J."/>
        </authorList>
    </citation>
    <scope>NUCLEOTIDE SEQUENCE</scope>
    <source>
        <strain evidence="6">STKMTI.2</strain>
    </source>
</reference>
<dbReference type="Gene3D" id="3.30.1450.10">
    <property type="match status" value="1"/>
</dbReference>
<comment type="function">
    <text evidence="4">Part of the outer membrane protein assembly complex, which is involved in assembly and insertion of beta-barrel proteins into the outer membrane.</text>
</comment>
<dbReference type="InterPro" id="IPR007450">
    <property type="entry name" value="BamE_dom"/>
</dbReference>